<gene>
    <name evidence="13" type="ORF">NSPWAT_1644</name>
</gene>
<keyword evidence="3 10" id="KW-0963">Cytoplasm</keyword>
<protein>
    <recommendedName>
        <fullName evidence="10">Ribosomal RNA small subunit methyltransferase E</fullName>
        <ecNumber evidence="10">2.1.1.193</ecNumber>
    </recommendedName>
</protein>
<evidence type="ECO:0000256" key="4">
    <source>
        <dbReference type="ARBA" id="ARBA00022552"/>
    </source>
</evidence>
<evidence type="ECO:0000259" key="11">
    <source>
        <dbReference type="Pfam" id="PF04452"/>
    </source>
</evidence>
<evidence type="ECO:0000256" key="10">
    <source>
        <dbReference type="PIRNR" id="PIRNR015601"/>
    </source>
</evidence>
<dbReference type="InterPro" id="IPR029028">
    <property type="entry name" value="Alpha/beta_knot_MTases"/>
</dbReference>
<evidence type="ECO:0000313" key="14">
    <source>
        <dbReference type="Proteomes" id="UP001157733"/>
    </source>
</evidence>
<dbReference type="CDD" id="cd18084">
    <property type="entry name" value="RsmE-like"/>
    <property type="match status" value="1"/>
</dbReference>
<keyword evidence="4 10" id="KW-0698">rRNA processing</keyword>
<keyword evidence="5 10" id="KW-0489">Methyltransferase</keyword>
<evidence type="ECO:0000259" key="12">
    <source>
        <dbReference type="Pfam" id="PF20260"/>
    </source>
</evidence>
<dbReference type="NCBIfam" id="TIGR00046">
    <property type="entry name" value="RsmE family RNA methyltransferase"/>
    <property type="match status" value="1"/>
</dbReference>
<proteinExistence type="inferred from homology"/>
<organism evidence="13 14">
    <name type="scientific">Nitrospina watsonii</name>
    <dbReference type="NCBI Taxonomy" id="1323948"/>
    <lineage>
        <taxon>Bacteria</taxon>
        <taxon>Pseudomonadati</taxon>
        <taxon>Nitrospinota/Tectimicrobiota group</taxon>
        <taxon>Nitrospinota</taxon>
        <taxon>Nitrospinia</taxon>
        <taxon>Nitrospinales</taxon>
        <taxon>Nitrospinaceae</taxon>
        <taxon>Nitrospina</taxon>
    </lineage>
</organism>
<comment type="catalytic activity">
    <reaction evidence="9 10">
        <text>uridine(1498) in 16S rRNA + S-adenosyl-L-methionine = N(3)-methyluridine(1498) in 16S rRNA + S-adenosyl-L-homocysteine + H(+)</text>
        <dbReference type="Rhea" id="RHEA:42920"/>
        <dbReference type="Rhea" id="RHEA-COMP:10283"/>
        <dbReference type="Rhea" id="RHEA-COMP:10284"/>
        <dbReference type="ChEBI" id="CHEBI:15378"/>
        <dbReference type="ChEBI" id="CHEBI:57856"/>
        <dbReference type="ChEBI" id="CHEBI:59789"/>
        <dbReference type="ChEBI" id="CHEBI:65315"/>
        <dbReference type="ChEBI" id="CHEBI:74502"/>
        <dbReference type="EC" id="2.1.1.193"/>
    </reaction>
</comment>
<dbReference type="InterPro" id="IPR015947">
    <property type="entry name" value="PUA-like_sf"/>
</dbReference>
<dbReference type="Pfam" id="PF20260">
    <property type="entry name" value="PUA_4"/>
    <property type="match status" value="1"/>
</dbReference>
<dbReference type="InterPro" id="IPR046886">
    <property type="entry name" value="RsmE_MTase_dom"/>
</dbReference>
<comment type="similarity">
    <text evidence="2 10">Belongs to the RNA methyltransferase RsmE family.</text>
</comment>
<feature type="domain" description="Ribosomal RNA small subunit methyltransferase E methyltransferase" evidence="11">
    <location>
        <begin position="73"/>
        <end position="242"/>
    </location>
</feature>
<dbReference type="GO" id="GO:0032259">
    <property type="term" value="P:methylation"/>
    <property type="evidence" value="ECO:0007669"/>
    <property type="project" value="UniProtKB-KW"/>
</dbReference>
<name>A0ABN8W569_9BACT</name>
<dbReference type="Proteomes" id="UP001157733">
    <property type="component" value="Chromosome"/>
</dbReference>
<dbReference type="InterPro" id="IPR029026">
    <property type="entry name" value="tRNA_m1G_MTases_N"/>
</dbReference>
<dbReference type="EMBL" id="OX336137">
    <property type="protein sequence ID" value="CAI2718503.1"/>
    <property type="molecule type" value="Genomic_DNA"/>
</dbReference>
<evidence type="ECO:0000256" key="5">
    <source>
        <dbReference type="ARBA" id="ARBA00022603"/>
    </source>
</evidence>
<evidence type="ECO:0000256" key="8">
    <source>
        <dbReference type="ARBA" id="ARBA00025699"/>
    </source>
</evidence>
<dbReference type="Gene3D" id="3.40.1280.10">
    <property type="match status" value="1"/>
</dbReference>
<evidence type="ECO:0000256" key="3">
    <source>
        <dbReference type="ARBA" id="ARBA00022490"/>
    </source>
</evidence>
<evidence type="ECO:0000313" key="13">
    <source>
        <dbReference type="EMBL" id="CAI2718503.1"/>
    </source>
</evidence>
<dbReference type="PANTHER" id="PTHR30027:SF3">
    <property type="entry name" value="16S RRNA (URACIL(1498)-N(3))-METHYLTRANSFERASE"/>
    <property type="match status" value="1"/>
</dbReference>
<comment type="function">
    <text evidence="8 10">Specifically methylates the N3 position of the uracil ring of uridine 1498 (m3U1498) in 16S rRNA. Acts on the fully assembled 30S ribosomal subunit.</text>
</comment>
<evidence type="ECO:0000256" key="7">
    <source>
        <dbReference type="ARBA" id="ARBA00022691"/>
    </source>
</evidence>
<dbReference type="EC" id="2.1.1.193" evidence="10"/>
<keyword evidence="7 10" id="KW-0949">S-adenosyl-L-methionine</keyword>
<evidence type="ECO:0000256" key="6">
    <source>
        <dbReference type="ARBA" id="ARBA00022679"/>
    </source>
</evidence>
<reference evidence="13 14" key="1">
    <citation type="submission" date="2022-09" db="EMBL/GenBank/DDBJ databases">
        <authorList>
            <person name="Kop L."/>
        </authorList>
    </citation>
    <scope>NUCLEOTIDE SEQUENCE [LARGE SCALE GENOMIC DNA]</scope>
    <source>
        <strain evidence="13 14">347</strain>
    </source>
</reference>
<dbReference type="SUPFAM" id="SSF75217">
    <property type="entry name" value="alpha/beta knot"/>
    <property type="match status" value="1"/>
</dbReference>
<dbReference type="PIRSF" id="PIRSF015601">
    <property type="entry name" value="MTase_slr0722"/>
    <property type="match status" value="1"/>
</dbReference>
<evidence type="ECO:0000256" key="9">
    <source>
        <dbReference type="ARBA" id="ARBA00047944"/>
    </source>
</evidence>
<dbReference type="InterPro" id="IPR006700">
    <property type="entry name" value="RsmE"/>
</dbReference>
<accession>A0ABN8W569</accession>
<evidence type="ECO:0000256" key="1">
    <source>
        <dbReference type="ARBA" id="ARBA00004496"/>
    </source>
</evidence>
<evidence type="ECO:0000256" key="2">
    <source>
        <dbReference type="ARBA" id="ARBA00005528"/>
    </source>
</evidence>
<feature type="domain" description="Ribosomal RNA small subunit methyltransferase E PUA-like" evidence="12">
    <location>
        <begin position="18"/>
        <end position="63"/>
    </location>
</feature>
<dbReference type="RefSeq" id="WP_282011398.1">
    <property type="nucleotide sequence ID" value="NZ_OX336137.1"/>
</dbReference>
<dbReference type="SUPFAM" id="SSF88697">
    <property type="entry name" value="PUA domain-like"/>
    <property type="match status" value="1"/>
</dbReference>
<keyword evidence="14" id="KW-1185">Reference proteome</keyword>
<comment type="subcellular location">
    <subcellularLocation>
        <location evidence="1 10">Cytoplasm</location>
    </subcellularLocation>
</comment>
<dbReference type="GO" id="GO:0008168">
    <property type="term" value="F:methyltransferase activity"/>
    <property type="evidence" value="ECO:0007669"/>
    <property type="project" value="UniProtKB-KW"/>
</dbReference>
<keyword evidence="6 10" id="KW-0808">Transferase</keyword>
<sequence length="248" mass="27527">MRRFFVPPEQIEDARVVLRGSDVNHIRNVLRLQEGDRIVVLDGQGRQFEVRLTSLGNKEVTGDVVATMAMDTESPVRIVMGQGIIKGNGFDSVVRRAVELGVHQILPVQTKRCVARPKKQEESKKLERWQRIAEEAAKQSGRSRIPEVGPGIPALDVFCDHVKDADLKLLFWENETATRVRDLANQSSDGNVETIAFLAGPEGGWDPEETAWLTGQGFQSVGLGPRILRAESASLVILSLLQQQWGDL</sequence>
<dbReference type="Pfam" id="PF04452">
    <property type="entry name" value="Methyltrans_RNA"/>
    <property type="match status" value="1"/>
</dbReference>
<dbReference type="NCBIfam" id="NF008692">
    <property type="entry name" value="PRK11713.1-5"/>
    <property type="match status" value="1"/>
</dbReference>
<dbReference type="PANTHER" id="PTHR30027">
    <property type="entry name" value="RIBOSOMAL RNA SMALL SUBUNIT METHYLTRANSFERASE E"/>
    <property type="match status" value="1"/>
</dbReference>
<dbReference type="InterPro" id="IPR046887">
    <property type="entry name" value="RsmE_PUA-like"/>
</dbReference>